<evidence type="ECO:0000256" key="2">
    <source>
        <dbReference type="ARBA" id="ARBA00022857"/>
    </source>
</evidence>
<gene>
    <name evidence="6" type="ORF">THAOC_00017</name>
</gene>
<dbReference type="Proteomes" id="UP000266841">
    <property type="component" value="Unassembled WGS sequence"/>
</dbReference>
<keyword evidence="3" id="KW-0560">Oxidoreductase</keyword>
<dbReference type="EMBL" id="AGNL01000025">
    <property type="protein sequence ID" value="EJK78099.1"/>
    <property type="molecule type" value="Genomic_DNA"/>
</dbReference>
<evidence type="ECO:0000256" key="4">
    <source>
        <dbReference type="SAM" id="SignalP"/>
    </source>
</evidence>
<dbReference type="AlphaFoldDB" id="K3W4K5"/>
<evidence type="ECO:0000313" key="6">
    <source>
        <dbReference type="EMBL" id="EJK78099.1"/>
    </source>
</evidence>
<dbReference type="Gene3D" id="3.20.20.100">
    <property type="entry name" value="NADP-dependent oxidoreductase domain"/>
    <property type="match status" value="1"/>
</dbReference>
<name>K3W4K5_THAOC</name>
<dbReference type="SUPFAM" id="SSF51430">
    <property type="entry name" value="NAD(P)-linked oxidoreductase"/>
    <property type="match status" value="1"/>
</dbReference>
<keyword evidence="4" id="KW-0732">Signal</keyword>
<feature type="chain" id="PRO_5003867283" description="NADP-dependent oxidoreductase domain-containing protein" evidence="4">
    <location>
        <begin position="21"/>
        <end position="314"/>
    </location>
</feature>
<keyword evidence="7" id="KW-1185">Reference proteome</keyword>
<comment type="caution">
    <text evidence="6">The sequence shown here is derived from an EMBL/GenBank/DDBJ whole genome shotgun (WGS) entry which is preliminary data.</text>
</comment>
<dbReference type="eggNOG" id="KOG1577">
    <property type="taxonomic scope" value="Eukaryota"/>
</dbReference>
<keyword evidence="2" id="KW-0521">NADP</keyword>
<evidence type="ECO:0000256" key="1">
    <source>
        <dbReference type="ARBA" id="ARBA00007905"/>
    </source>
</evidence>
<dbReference type="InterPro" id="IPR023210">
    <property type="entry name" value="NADP_OxRdtase_dom"/>
</dbReference>
<dbReference type="InterPro" id="IPR020471">
    <property type="entry name" value="AKR"/>
</dbReference>
<reference evidence="6 7" key="1">
    <citation type="journal article" date="2012" name="Genome Biol.">
        <title>Genome and low-iron response of an oceanic diatom adapted to chronic iron limitation.</title>
        <authorList>
            <person name="Lommer M."/>
            <person name="Specht M."/>
            <person name="Roy A.S."/>
            <person name="Kraemer L."/>
            <person name="Andreson R."/>
            <person name="Gutowska M.A."/>
            <person name="Wolf J."/>
            <person name="Bergner S.V."/>
            <person name="Schilhabel M.B."/>
            <person name="Klostermeier U.C."/>
            <person name="Beiko R.G."/>
            <person name="Rosenstiel P."/>
            <person name="Hippler M."/>
            <person name="Laroche J."/>
        </authorList>
    </citation>
    <scope>NUCLEOTIDE SEQUENCE [LARGE SCALE GENOMIC DNA]</scope>
    <source>
        <strain evidence="6 7">CCMP1005</strain>
    </source>
</reference>
<evidence type="ECO:0000313" key="7">
    <source>
        <dbReference type="Proteomes" id="UP000266841"/>
    </source>
</evidence>
<proteinExistence type="inferred from homology"/>
<feature type="signal peptide" evidence="4">
    <location>
        <begin position="1"/>
        <end position="20"/>
    </location>
</feature>
<dbReference type="OMA" id="QIYDDAT"/>
<protein>
    <recommendedName>
        <fullName evidence="5">NADP-dependent oxidoreductase domain-containing protein</fullName>
    </recommendedName>
</protein>
<dbReference type="CDD" id="cd19071">
    <property type="entry name" value="AKR_AKR1-5-like"/>
    <property type="match status" value="1"/>
</dbReference>
<dbReference type="Pfam" id="PF00248">
    <property type="entry name" value="Aldo_ket_red"/>
    <property type="match status" value="1"/>
</dbReference>
<organism evidence="6 7">
    <name type="scientific">Thalassiosira oceanica</name>
    <name type="common">Marine diatom</name>
    <dbReference type="NCBI Taxonomy" id="159749"/>
    <lineage>
        <taxon>Eukaryota</taxon>
        <taxon>Sar</taxon>
        <taxon>Stramenopiles</taxon>
        <taxon>Ochrophyta</taxon>
        <taxon>Bacillariophyta</taxon>
        <taxon>Coscinodiscophyceae</taxon>
        <taxon>Thalassiosirophycidae</taxon>
        <taxon>Thalassiosirales</taxon>
        <taxon>Thalassiosiraceae</taxon>
        <taxon>Thalassiosira</taxon>
    </lineage>
</organism>
<sequence>MFTFTVIFVLIFVLAASSTALQLDSRRTALSKVIGAVPAVTKVPSVALADSVTPTTSVALNSGSRFPLASFGLQVYDDSTVDVGRPRSGLAGNQKGFAKAVKDSGVPREQLYICGTVLSNRVSGEDAAYKKTKQGCLENMDAMSVGAIDHLDMIMLDYPGPNDDSVRGQWRAFEEMKLMDKTVDDLAVSNFSAQQLDAILSNEKSIRPTVNQLPFSVAYHPGGTRLIDYNTERNILVQSWSPLSRVLRSDFSDLLEAIGKRYNKSPAQVGLRWIVQSGASFCTQSRSRTHFAEDLNVFDFALTETEMDAISKLA</sequence>
<dbReference type="PANTHER" id="PTHR43827:SF3">
    <property type="entry name" value="NADP-DEPENDENT OXIDOREDUCTASE DOMAIN-CONTAINING PROTEIN"/>
    <property type="match status" value="1"/>
</dbReference>
<comment type="similarity">
    <text evidence="1">Belongs to the aldo/keto reductase family.</text>
</comment>
<dbReference type="GO" id="GO:0016616">
    <property type="term" value="F:oxidoreductase activity, acting on the CH-OH group of donors, NAD or NADP as acceptor"/>
    <property type="evidence" value="ECO:0007669"/>
    <property type="project" value="UniProtKB-ARBA"/>
</dbReference>
<evidence type="ECO:0000256" key="3">
    <source>
        <dbReference type="ARBA" id="ARBA00023002"/>
    </source>
</evidence>
<feature type="domain" description="NADP-dependent oxidoreductase" evidence="5">
    <location>
        <begin position="93"/>
        <end position="313"/>
    </location>
</feature>
<dbReference type="PRINTS" id="PR00069">
    <property type="entry name" value="ALDKETRDTASE"/>
</dbReference>
<accession>K3W4K5</accession>
<evidence type="ECO:0000259" key="5">
    <source>
        <dbReference type="Pfam" id="PF00248"/>
    </source>
</evidence>
<dbReference type="OrthoDB" id="416253at2759"/>
<dbReference type="InterPro" id="IPR036812">
    <property type="entry name" value="NAD(P)_OxRdtase_dom_sf"/>
</dbReference>
<dbReference type="PANTHER" id="PTHR43827">
    <property type="entry name" value="2,5-DIKETO-D-GLUCONIC ACID REDUCTASE"/>
    <property type="match status" value="1"/>
</dbReference>